<dbReference type="Proteomes" id="UP000187321">
    <property type="component" value="Plasmid unnamed2"/>
</dbReference>
<dbReference type="KEGG" id="hda:BB347_17560"/>
<accession>A0A1N7GB43</accession>
<dbReference type="InterPro" id="IPR055894">
    <property type="entry name" value="DUF7471"/>
</dbReference>
<keyword evidence="1" id="KW-1133">Transmembrane helix</keyword>
<sequence>MFAVNFWGSEWLDPQLAPLLVLIIVLAVVGTVILFGISLIAYLRRQTVRYLLITFVLGILVARSVVGLGTVLGLVPMTVHHLVEHGADVLISTTLLYMIYRGGSPTATRSIETNRYQ</sequence>
<dbReference type="EMBL" id="CP019329">
    <property type="protein sequence ID" value="APX98519.1"/>
    <property type="molecule type" value="Genomic_DNA"/>
</dbReference>
<gene>
    <name evidence="2" type="ORF">BB347_17560</name>
    <name evidence="3" type="ORF">SAMN05421809_3863</name>
</gene>
<dbReference type="RefSeq" id="WP_071401733.1">
    <property type="nucleotide sequence ID" value="NZ_CP019329.1"/>
</dbReference>
<evidence type="ECO:0000313" key="5">
    <source>
        <dbReference type="Proteomes" id="UP000187321"/>
    </source>
</evidence>
<proteinExistence type="predicted"/>
<name>A0A1N7GB43_9EURY</name>
<dbReference type="AlphaFoldDB" id="A0A1N7GB43"/>
<keyword evidence="1" id="KW-0472">Membrane</keyword>
<evidence type="ECO:0000256" key="1">
    <source>
        <dbReference type="SAM" id="Phobius"/>
    </source>
</evidence>
<keyword evidence="1" id="KW-0812">Transmembrane</keyword>
<feature type="transmembrane region" description="Helical" evidence="1">
    <location>
        <begin position="20"/>
        <end position="43"/>
    </location>
</feature>
<dbReference type="Proteomes" id="UP000185687">
    <property type="component" value="Unassembled WGS sequence"/>
</dbReference>
<dbReference type="EMBL" id="FTNP01000011">
    <property type="protein sequence ID" value="SIS09785.1"/>
    <property type="molecule type" value="Genomic_DNA"/>
</dbReference>
<evidence type="ECO:0000313" key="2">
    <source>
        <dbReference type="EMBL" id="APX98519.1"/>
    </source>
</evidence>
<keyword evidence="4" id="KW-1185">Reference proteome</keyword>
<feature type="transmembrane region" description="Helical" evidence="1">
    <location>
        <begin position="50"/>
        <end position="76"/>
    </location>
</feature>
<reference evidence="3 4" key="2">
    <citation type="submission" date="2017-01" db="EMBL/GenBank/DDBJ databases">
        <authorList>
            <person name="Mah S.A."/>
            <person name="Swanson W.J."/>
            <person name="Moy G.W."/>
            <person name="Vacquier V.D."/>
        </authorList>
    </citation>
    <scope>NUCLEOTIDE SEQUENCE [LARGE SCALE GENOMIC DNA]</scope>
    <source>
        <strain evidence="3 4">CGMCC 1.8909</strain>
    </source>
</reference>
<geneLocation type="plasmid" evidence="2">
    <name>unnamed2</name>
</geneLocation>
<protein>
    <submittedName>
        <fullName evidence="3">Uncharacterized protein</fullName>
    </submittedName>
</protein>
<evidence type="ECO:0000313" key="4">
    <source>
        <dbReference type="Proteomes" id="UP000185687"/>
    </source>
</evidence>
<dbReference type="Pfam" id="PF24283">
    <property type="entry name" value="DUF7471"/>
    <property type="match status" value="1"/>
</dbReference>
<reference evidence="2 5" key="1">
    <citation type="submission" date="2017-01" db="EMBL/GenBank/DDBJ databases">
        <title>Complete genome sequence of Haloterrigena daqingensis type strain (JX313T).</title>
        <authorList>
            <person name="Shuang W."/>
        </authorList>
    </citation>
    <scope>NUCLEOTIDE SEQUENCE [LARGE SCALE GENOMIC DNA]</scope>
    <source>
        <strain evidence="5">JX313</strain>
        <strain evidence="2">JX313T</strain>
        <plasmid evidence="5">Plasmid unnamed2</plasmid>
        <plasmid evidence="2">unnamed2</plasmid>
    </source>
</reference>
<evidence type="ECO:0000313" key="3">
    <source>
        <dbReference type="EMBL" id="SIS09785.1"/>
    </source>
</evidence>
<dbReference type="GeneID" id="70359581"/>
<keyword evidence="2" id="KW-0614">Plasmid</keyword>
<organism evidence="3 4">
    <name type="scientific">Natronorubrum daqingense</name>
    <dbReference type="NCBI Taxonomy" id="588898"/>
    <lineage>
        <taxon>Archaea</taxon>
        <taxon>Methanobacteriati</taxon>
        <taxon>Methanobacteriota</taxon>
        <taxon>Stenosarchaea group</taxon>
        <taxon>Halobacteria</taxon>
        <taxon>Halobacteriales</taxon>
        <taxon>Natrialbaceae</taxon>
        <taxon>Natronorubrum</taxon>
    </lineage>
</organism>